<dbReference type="PANTHER" id="PTHR43190:SF3">
    <property type="entry name" value="N-ACETYL-D-GLUCOSAMINE KINASE"/>
    <property type="match status" value="1"/>
</dbReference>
<dbReference type="RefSeq" id="WP_205102908.1">
    <property type="nucleotide sequence ID" value="NZ_JACJJG010000002.1"/>
</dbReference>
<dbReference type="Gene3D" id="1.10.720.160">
    <property type="match status" value="1"/>
</dbReference>
<dbReference type="EMBL" id="JACJJG010000002">
    <property type="protein sequence ID" value="MBM6672473.1"/>
    <property type="molecule type" value="Genomic_DNA"/>
</dbReference>
<evidence type="ECO:0000313" key="2">
    <source>
        <dbReference type="Proteomes" id="UP000706891"/>
    </source>
</evidence>
<dbReference type="CDD" id="cd24079">
    <property type="entry name" value="ASKHA_NBD_PG1100-like"/>
    <property type="match status" value="1"/>
</dbReference>
<sequence length="276" mass="31208">MRLIADSGSTKTDWCVVDDGMEICRVTGQGINPFQQDEETIRDIIHNDVVRRLKDVYLIDEICFYGAGCRDRMICVLEKLLSNAFDKADRIEVCSDMLGAARALFGESEGIACILGTGSNSCLYDGKRITANVPPLGYILGDEGSGAVLGRLFVNALFKGLLPDEIRYRFQEETGYDQAYIINKVYREPMANRFLAGLSVFIHKHLDNKEMKDLVIRNFKNFFKHNVMMYRRQDLPVSAVGSIAFYYKEELEEAAMSLGYKLVNVMKSPMDGLIKF</sequence>
<protein>
    <submittedName>
        <fullName evidence="1">ATPase</fullName>
    </submittedName>
</protein>
<dbReference type="PANTHER" id="PTHR43190">
    <property type="entry name" value="N-ACETYL-D-GLUCOSAMINE KINASE"/>
    <property type="match status" value="1"/>
</dbReference>
<reference evidence="1" key="2">
    <citation type="journal article" date="2021" name="Sci. Rep.">
        <title>The distribution of antibiotic resistance genes in chicken gut microbiota commensals.</title>
        <authorList>
            <person name="Juricova H."/>
            <person name="Matiasovicova J."/>
            <person name="Kubasova T."/>
            <person name="Cejkova D."/>
            <person name="Rychlik I."/>
        </authorList>
    </citation>
    <scope>NUCLEOTIDE SEQUENCE</scope>
    <source>
        <strain evidence="1">An824</strain>
    </source>
</reference>
<keyword evidence="2" id="KW-1185">Reference proteome</keyword>
<proteinExistence type="predicted"/>
<accession>A0A938WQR6</accession>
<dbReference type="Proteomes" id="UP000706891">
    <property type="component" value="Unassembled WGS sequence"/>
</dbReference>
<dbReference type="InterPro" id="IPR052519">
    <property type="entry name" value="Euk-type_GlcNAc_Kinase"/>
</dbReference>
<organism evidence="1 2">
    <name type="scientific">Marseilla massiliensis</name>
    <dbReference type="NCBI Taxonomy" id="1841864"/>
    <lineage>
        <taxon>Bacteria</taxon>
        <taxon>Pseudomonadati</taxon>
        <taxon>Bacteroidota</taxon>
        <taxon>Bacteroidia</taxon>
        <taxon>Bacteroidales</taxon>
        <taxon>Prevotellaceae</taxon>
        <taxon>Marseilla</taxon>
    </lineage>
</organism>
<dbReference type="AlphaFoldDB" id="A0A938WQR6"/>
<dbReference type="InterPro" id="IPR043129">
    <property type="entry name" value="ATPase_NBD"/>
</dbReference>
<comment type="caution">
    <text evidence="1">The sequence shown here is derived from an EMBL/GenBank/DDBJ whole genome shotgun (WGS) entry which is preliminary data.</text>
</comment>
<gene>
    <name evidence="1" type="ORF">H6A34_01015</name>
</gene>
<evidence type="ECO:0000313" key="1">
    <source>
        <dbReference type="EMBL" id="MBM6672473.1"/>
    </source>
</evidence>
<reference evidence="1" key="1">
    <citation type="submission" date="2020-08" db="EMBL/GenBank/DDBJ databases">
        <authorList>
            <person name="Cejkova D."/>
            <person name="Kubasova T."/>
            <person name="Jahodarova E."/>
            <person name="Rychlik I."/>
        </authorList>
    </citation>
    <scope>NUCLEOTIDE SEQUENCE</scope>
    <source>
        <strain evidence="1">An824</strain>
    </source>
</reference>
<dbReference type="SUPFAM" id="SSF53067">
    <property type="entry name" value="Actin-like ATPase domain"/>
    <property type="match status" value="2"/>
</dbReference>
<name>A0A938WQR6_9BACT</name>
<dbReference type="Gene3D" id="3.30.420.40">
    <property type="match status" value="2"/>
</dbReference>